<evidence type="ECO:0000256" key="1">
    <source>
        <dbReference type="SAM" id="MobiDB-lite"/>
    </source>
</evidence>
<name>A0A5C5G6M2_9BASI</name>
<feature type="region of interest" description="Disordered" evidence="1">
    <location>
        <begin position="1"/>
        <end position="83"/>
    </location>
</feature>
<accession>A0A5C5G6M2</accession>
<dbReference type="AlphaFoldDB" id="A0A5C5G6M2"/>
<dbReference type="Proteomes" id="UP000311382">
    <property type="component" value="Unassembled WGS sequence"/>
</dbReference>
<dbReference type="EMBL" id="SOZI01000005">
    <property type="protein sequence ID" value="TNY24042.1"/>
    <property type="molecule type" value="Genomic_DNA"/>
</dbReference>
<gene>
    <name evidence="2" type="ORF">DMC30DRAFT_213551</name>
</gene>
<reference evidence="2 3" key="1">
    <citation type="submission" date="2019-03" db="EMBL/GenBank/DDBJ databases">
        <title>Rhodosporidium diobovatum UCD-FST 08-225 genome sequencing, assembly, and annotation.</title>
        <authorList>
            <person name="Fakankun I.U."/>
            <person name="Fristensky B."/>
            <person name="Levin D.B."/>
        </authorList>
    </citation>
    <scope>NUCLEOTIDE SEQUENCE [LARGE SCALE GENOMIC DNA]</scope>
    <source>
        <strain evidence="2 3">UCD-FST 08-225</strain>
    </source>
</reference>
<proteinExistence type="predicted"/>
<feature type="compositionally biased region" description="Pro residues" evidence="1">
    <location>
        <begin position="41"/>
        <end position="50"/>
    </location>
</feature>
<evidence type="ECO:0000313" key="3">
    <source>
        <dbReference type="Proteomes" id="UP000311382"/>
    </source>
</evidence>
<sequence>MAHRERRSVHLECPSFPTNLAATTATARQTDRSTPATAMAPAPPPPPPRATQPATASPADSSTPQGLSRPGTPSSTTGGGVRAPKAQTLALPALLHDLTTLLHASPSGQTALVPADKFAPGPPPEDAYAPRKPDVDRAARGQELLAAVRGGDSGGGADGVTREDAPLLADAWVDAMDRVLSRAEARPRGDEGTVGRAQKVERWAGEVERGLTATA</sequence>
<protein>
    <submittedName>
        <fullName evidence="2">Uncharacterized protein</fullName>
    </submittedName>
</protein>
<comment type="caution">
    <text evidence="2">The sequence shown here is derived from an EMBL/GenBank/DDBJ whole genome shotgun (WGS) entry which is preliminary data.</text>
</comment>
<keyword evidence="3" id="KW-1185">Reference proteome</keyword>
<dbReference type="OrthoDB" id="10586172at2759"/>
<organism evidence="2 3">
    <name type="scientific">Rhodotorula diobovata</name>
    <dbReference type="NCBI Taxonomy" id="5288"/>
    <lineage>
        <taxon>Eukaryota</taxon>
        <taxon>Fungi</taxon>
        <taxon>Dikarya</taxon>
        <taxon>Basidiomycota</taxon>
        <taxon>Pucciniomycotina</taxon>
        <taxon>Microbotryomycetes</taxon>
        <taxon>Sporidiobolales</taxon>
        <taxon>Sporidiobolaceae</taxon>
        <taxon>Rhodotorula</taxon>
    </lineage>
</organism>
<feature type="region of interest" description="Disordered" evidence="1">
    <location>
        <begin position="112"/>
        <end position="131"/>
    </location>
</feature>
<evidence type="ECO:0000313" key="2">
    <source>
        <dbReference type="EMBL" id="TNY24042.1"/>
    </source>
</evidence>